<dbReference type="Proteomes" id="UP000251670">
    <property type="component" value="Unassembled WGS sequence"/>
</dbReference>
<organism evidence="8 10">
    <name type="scientific">Chryseobacterium jejuense</name>
    <dbReference type="NCBI Taxonomy" id="445960"/>
    <lineage>
        <taxon>Bacteria</taxon>
        <taxon>Pseudomonadati</taxon>
        <taxon>Bacteroidota</taxon>
        <taxon>Flavobacteriia</taxon>
        <taxon>Flavobacteriales</taxon>
        <taxon>Weeksellaceae</taxon>
        <taxon>Chryseobacterium group</taxon>
        <taxon>Chryseobacterium</taxon>
    </lineage>
</organism>
<dbReference type="InterPro" id="IPR051057">
    <property type="entry name" value="PI-PLC_domain"/>
</dbReference>
<sequence length="332" mass="36729">MFKHQMKYVKNFTLSIATATVFFSCSEGVVERDSDATGLTSVNKASYKMASAVPVEMNNWMAGLQDNISISKISIPGTHDSGARIDAPVVTGTAKTQNLSIAEQLNAGVRFLDIRCRHIDNSFTIHHGAIYQNLNFDDVLNACYAFLENHPSETIIMSVKEEHDASNTTRSFESTFDSYTQKNPSKWDLGTNIPTLGEVRGKIRLLRRFSAGTAKGINATSWADNTTFEINNPGAQLKVQDYYKVTNNDDKWNGISNLFNDAKNSNSNRLFINFTSGYKPGIFGIPSIPTVSNAINPKLKTFFQSNTKGSYGVMPIDFVNAELAELIVKTNF</sequence>
<evidence type="ECO:0000256" key="2">
    <source>
        <dbReference type="ARBA" id="ARBA00012581"/>
    </source>
</evidence>
<dbReference type="Pfam" id="PF00388">
    <property type="entry name" value="PI-PLC-X"/>
    <property type="match status" value="1"/>
</dbReference>
<dbReference type="GO" id="GO:0006629">
    <property type="term" value="P:lipid metabolic process"/>
    <property type="evidence" value="ECO:0007669"/>
    <property type="project" value="InterPro"/>
</dbReference>
<dbReference type="GO" id="GO:0004436">
    <property type="term" value="F:phosphatidylinositol diacylglycerol-lyase activity"/>
    <property type="evidence" value="ECO:0007669"/>
    <property type="project" value="UniProtKB-EC"/>
</dbReference>
<dbReference type="GO" id="GO:0008081">
    <property type="term" value="F:phosphoric diester hydrolase activity"/>
    <property type="evidence" value="ECO:0007669"/>
    <property type="project" value="InterPro"/>
</dbReference>
<evidence type="ECO:0000256" key="1">
    <source>
        <dbReference type="ARBA" id="ARBA00001316"/>
    </source>
</evidence>
<evidence type="ECO:0000256" key="5">
    <source>
        <dbReference type="ARBA" id="ARBA00030782"/>
    </source>
</evidence>
<dbReference type="CDD" id="cd08586">
    <property type="entry name" value="PI-PLCc_BcPLC_like"/>
    <property type="match status" value="1"/>
</dbReference>
<dbReference type="AlphaFoldDB" id="A0A2X2WXD8"/>
<keyword evidence="8" id="KW-0456">Lyase</keyword>
<dbReference type="Proteomes" id="UP000199426">
    <property type="component" value="Unassembled WGS sequence"/>
</dbReference>
<evidence type="ECO:0000313" key="10">
    <source>
        <dbReference type="Proteomes" id="UP000251670"/>
    </source>
</evidence>
<feature type="domain" description="Phosphatidylinositol-specific phospholipase C X" evidence="6">
    <location>
        <begin position="65"/>
        <end position="208"/>
    </location>
</feature>
<comment type="catalytic activity">
    <reaction evidence="1">
        <text>a 1,2-diacyl-sn-glycero-3-phospho-(1D-myo-inositol) = 1D-myo-inositol 1,2-cyclic phosphate + a 1,2-diacyl-sn-glycerol</text>
        <dbReference type="Rhea" id="RHEA:17093"/>
        <dbReference type="ChEBI" id="CHEBI:17815"/>
        <dbReference type="ChEBI" id="CHEBI:57880"/>
        <dbReference type="ChEBI" id="CHEBI:58484"/>
        <dbReference type="EC" id="4.6.1.13"/>
    </reaction>
</comment>
<keyword evidence="9" id="KW-1185">Reference proteome</keyword>
<evidence type="ECO:0000313" key="9">
    <source>
        <dbReference type="Proteomes" id="UP000199426"/>
    </source>
</evidence>
<proteinExistence type="predicted"/>
<gene>
    <name evidence="8" type="primary">plc</name>
    <name evidence="8" type="ORF">NCTC13492_02739</name>
    <name evidence="7" type="ORF">SAMN05421542_3577</name>
</gene>
<evidence type="ECO:0000256" key="3">
    <source>
        <dbReference type="ARBA" id="ARBA00019758"/>
    </source>
</evidence>
<accession>A0A2X2WXD8</accession>
<name>A0A2X2WXD8_CHRJE</name>
<evidence type="ECO:0000259" key="6">
    <source>
        <dbReference type="SMART" id="SM00148"/>
    </source>
</evidence>
<reference evidence="8 10" key="2">
    <citation type="submission" date="2018-06" db="EMBL/GenBank/DDBJ databases">
        <authorList>
            <consortium name="Pathogen Informatics"/>
            <person name="Doyle S."/>
        </authorList>
    </citation>
    <scope>NUCLEOTIDE SEQUENCE [LARGE SCALE GENOMIC DNA]</scope>
    <source>
        <strain evidence="8 10">NCTC13492</strain>
    </source>
</reference>
<dbReference type="InterPro" id="IPR017946">
    <property type="entry name" value="PLC-like_Pdiesterase_TIM-brl"/>
</dbReference>
<reference evidence="7 9" key="1">
    <citation type="submission" date="2016-10" db="EMBL/GenBank/DDBJ databases">
        <authorList>
            <person name="Varghese N."/>
            <person name="Submissions S."/>
        </authorList>
    </citation>
    <scope>NUCLEOTIDE SEQUENCE [LARGE SCALE GENOMIC DNA]</scope>
    <source>
        <strain evidence="7 9">DSM 19299</strain>
    </source>
</reference>
<protein>
    <recommendedName>
        <fullName evidence="3">1-phosphatidylinositol phosphodiesterase</fullName>
        <ecNumber evidence="2">4.6.1.13</ecNumber>
    </recommendedName>
    <alternativeName>
        <fullName evidence="4">Phosphatidylinositol diacylglycerol-lyase</fullName>
    </alternativeName>
    <alternativeName>
        <fullName evidence="5">Phosphatidylinositol-specific phospholipase C</fullName>
    </alternativeName>
</protein>
<dbReference type="EMBL" id="UAWB01000008">
    <property type="protein sequence ID" value="SQB45486.1"/>
    <property type="molecule type" value="Genomic_DNA"/>
</dbReference>
<dbReference type="SMART" id="SM00148">
    <property type="entry name" value="PLCXc"/>
    <property type="match status" value="1"/>
</dbReference>
<dbReference type="Gene3D" id="3.20.20.190">
    <property type="entry name" value="Phosphatidylinositol (PI) phosphodiesterase"/>
    <property type="match status" value="1"/>
</dbReference>
<dbReference type="STRING" id="445960.SAMN05421542_3577"/>
<evidence type="ECO:0000313" key="8">
    <source>
        <dbReference type="EMBL" id="SQB45486.1"/>
    </source>
</evidence>
<dbReference type="EC" id="4.6.1.13" evidence="2"/>
<evidence type="ECO:0000256" key="4">
    <source>
        <dbReference type="ARBA" id="ARBA00030474"/>
    </source>
</evidence>
<dbReference type="PROSITE" id="PS50007">
    <property type="entry name" value="PIPLC_X_DOMAIN"/>
    <property type="match status" value="1"/>
</dbReference>
<dbReference type="PROSITE" id="PS51257">
    <property type="entry name" value="PROKAR_LIPOPROTEIN"/>
    <property type="match status" value="1"/>
</dbReference>
<dbReference type="PANTHER" id="PTHR13593">
    <property type="match status" value="1"/>
</dbReference>
<dbReference type="InterPro" id="IPR000909">
    <property type="entry name" value="PLipase_C_PInositol-sp_X_dom"/>
</dbReference>
<dbReference type="EMBL" id="FNEG01000006">
    <property type="protein sequence ID" value="SDJ49632.1"/>
    <property type="molecule type" value="Genomic_DNA"/>
</dbReference>
<dbReference type="RefSeq" id="WP_228425338.1">
    <property type="nucleotide sequence ID" value="NZ_FNEG01000006.1"/>
</dbReference>
<evidence type="ECO:0000313" key="7">
    <source>
        <dbReference type="EMBL" id="SDJ49632.1"/>
    </source>
</evidence>
<dbReference type="SUPFAM" id="SSF51695">
    <property type="entry name" value="PLC-like phosphodiesterases"/>
    <property type="match status" value="1"/>
</dbReference>
<dbReference type="PANTHER" id="PTHR13593:SF113">
    <property type="entry name" value="SI:DKEY-266F7.9"/>
    <property type="match status" value="1"/>
</dbReference>